<keyword evidence="2" id="KW-1185">Reference proteome</keyword>
<accession>A0ABU5SB44</accession>
<comment type="caution">
    <text evidence="1">The sequence shown here is derived from an EMBL/GenBank/DDBJ whole genome shotgun (WGS) entry which is preliminary data.</text>
</comment>
<sequence>MTKTILVPIDFSVASLNTLKLALEPYSEDPIEVILMYSEYLDDSITELLFYTPNKTISNHITPAFKEALEIIKNRFEGKLKHISIELFHGYNKNAIKTFLEANHVDEIYIPSNYQLKTSKKAFSPIPLLRKSNYNVIEVNIETDFELPIQEQFLSLFN</sequence>
<dbReference type="EMBL" id="JAYGIL010000041">
    <property type="protein sequence ID" value="MEA5405680.1"/>
    <property type="molecule type" value="Genomic_DNA"/>
</dbReference>
<evidence type="ECO:0000313" key="1">
    <source>
        <dbReference type="EMBL" id="MEA5405680.1"/>
    </source>
</evidence>
<reference evidence="1 2" key="1">
    <citation type="submission" date="2023-12" db="EMBL/GenBank/DDBJ databases">
        <title>Novel species of the genus Arcicella isolated from rivers.</title>
        <authorList>
            <person name="Lu H."/>
        </authorList>
    </citation>
    <scope>NUCLEOTIDE SEQUENCE [LARGE SCALE GENOMIC DNA]</scope>
    <source>
        <strain evidence="1 2">DC2W</strain>
    </source>
</reference>
<organism evidence="1 2">
    <name type="scientific">Arcicella gelida</name>
    <dbReference type="NCBI Taxonomy" id="2984195"/>
    <lineage>
        <taxon>Bacteria</taxon>
        <taxon>Pseudomonadati</taxon>
        <taxon>Bacteroidota</taxon>
        <taxon>Cytophagia</taxon>
        <taxon>Cytophagales</taxon>
        <taxon>Flectobacillaceae</taxon>
        <taxon>Arcicella</taxon>
    </lineage>
</organism>
<dbReference type="Gene3D" id="3.40.50.620">
    <property type="entry name" value="HUPs"/>
    <property type="match status" value="1"/>
</dbReference>
<dbReference type="RefSeq" id="WP_323699082.1">
    <property type="nucleotide sequence ID" value="NZ_JAYGIL010000041.1"/>
</dbReference>
<dbReference type="InterPro" id="IPR014729">
    <property type="entry name" value="Rossmann-like_a/b/a_fold"/>
</dbReference>
<evidence type="ECO:0000313" key="2">
    <source>
        <dbReference type="Proteomes" id="UP001303899"/>
    </source>
</evidence>
<name>A0ABU5SB44_9BACT</name>
<gene>
    <name evidence="1" type="ORF">VB776_22265</name>
</gene>
<evidence type="ECO:0008006" key="3">
    <source>
        <dbReference type="Google" id="ProtNLM"/>
    </source>
</evidence>
<dbReference type="SUPFAM" id="SSF52402">
    <property type="entry name" value="Adenine nucleotide alpha hydrolases-like"/>
    <property type="match status" value="1"/>
</dbReference>
<protein>
    <recommendedName>
        <fullName evidence="3">Universal stress protein</fullName>
    </recommendedName>
</protein>
<proteinExistence type="predicted"/>
<dbReference type="Proteomes" id="UP001303899">
    <property type="component" value="Unassembled WGS sequence"/>
</dbReference>